<dbReference type="AlphaFoldDB" id="A0AAD8EAV5"/>
<protein>
    <submittedName>
        <fullName evidence="1">Uncharacterized protein</fullName>
    </submittedName>
</protein>
<organism evidence="1 2">
    <name type="scientific">Diploptera punctata</name>
    <name type="common">Pacific beetle cockroach</name>
    <dbReference type="NCBI Taxonomy" id="6984"/>
    <lineage>
        <taxon>Eukaryota</taxon>
        <taxon>Metazoa</taxon>
        <taxon>Ecdysozoa</taxon>
        <taxon>Arthropoda</taxon>
        <taxon>Hexapoda</taxon>
        <taxon>Insecta</taxon>
        <taxon>Pterygota</taxon>
        <taxon>Neoptera</taxon>
        <taxon>Polyneoptera</taxon>
        <taxon>Dictyoptera</taxon>
        <taxon>Blattodea</taxon>
        <taxon>Blaberoidea</taxon>
        <taxon>Blaberidae</taxon>
        <taxon>Diplopterinae</taxon>
        <taxon>Diploptera</taxon>
    </lineage>
</organism>
<dbReference type="Proteomes" id="UP001233999">
    <property type="component" value="Unassembled WGS sequence"/>
</dbReference>
<feature type="non-terminal residue" evidence="1">
    <location>
        <position position="63"/>
    </location>
</feature>
<sequence>IIILGKRESFIQPFNASKFNPHNYTIIIIEKKVKMECGSAERHEILGCVTHFEKILCQCAQES</sequence>
<evidence type="ECO:0000313" key="2">
    <source>
        <dbReference type="Proteomes" id="UP001233999"/>
    </source>
</evidence>
<accession>A0AAD8EAV5</accession>
<reference evidence="1" key="1">
    <citation type="journal article" date="2023" name="IScience">
        <title>Live-bearing cockroach genome reveals convergent evolutionary mechanisms linked to viviparity in insects and beyond.</title>
        <authorList>
            <person name="Fouks B."/>
            <person name="Harrison M.C."/>
            <person name="Mikhailova A.A."/>
            <person name="Marchal E."/>
            <person name="English S."/>
            <person name="Carruthers M."/>
            <person name="Jennings E.C."/>
            <person name="Chiamaka E.L."/>
            <person name="Frigard R.A."/>
            <person name="Pippel M."/>
            <person name="Attardo G.M."/>
            <person name="Benoit J.B."/>
            <person name="Bornberg-Bauer E."/>
            <person name="Tobe S.S."/>
        </authorList>
    </citation>
    <scope>NUCLEOTIDE SEQUENCE</scope>
    <source>
        <strain evidence="1">Stay&amp;Tobe</strain>
    </source>
</reference>
<gene>
    <name evidence="1" type="ORF">L9F63_022092</name>
</gene>
<keyword evidence="2" id="KW-1185">Reference proteome</keyword>
<feature type="non-terminal residue" evidence="1">
    <location>
        <position position="1"/>
    </location>
</feature>
<evidence type="ECO:0000313" key="1">
    <source>
        <dbReference type="EMBL" id="KAJ9583558.1"/>
    </source>
</evidence>
<name>A0AAD8EAV5_DIPPU</name>
<reference evidence="1" key="2">
    <citation type="submission" date="2023-05" db="EMBL/GenBank/DDBJ databases">
        <authorList>
            <person name="Fouks B."/>
        </authorList>
    </citation>
    <scope>NUCLEOTIDE SEQUENCE</scope>
    <source>
        <strain evidence="1">Stay&amp;Tobe</strain>
        <tissue evidence="1">Testes</tissue>
    </source>
</reference>
<proteinExistence type="predicted"/>
<comment type="caution">
    <text evidence="1">The sequence shown here is derived from an EMBL/GenBank/DDBJ whole genome shotgun (WGS) entry which is preliminary data.</text>
</comment>
<dbReference type="EMBL" id="JASPKZ010007569">
    <property type="protein sequence ID" value="KAJ9583558.1"/>
    <property type="molecule type" value="Genomic_DNA"/>
</dbReference>